<dbReference type="PANTHER" id="PTHR34975">
    <property type="entry name" value="SPORE GERMINATION PROTEIN A2"/>
    <property type="match status" value="1"/>
</dbReference>
<feature type="transmembrane region" description="Helical" evidence="8">
    <location>
        <begin position="37"/>
        <end position="61"/>
    </location>
</feature>
<evidence type="ECO:0000256" key="3">
    <source>
        <dbReference type="ARBA" id="ARBA00022448"/>
    </source>
</evidence>
<dbReference type="EMBL" id="JBDXSU010000021">
    <property type="protein sequence ID" value="MFB5192380.1"/>
    <property type="molecule type" value="Genomic_DNA"/>
</dbReference>
<evidence type="ECO:0000313" key="10">
    <source>
        <dbReference type="Proteomes" id="UP001579974"/>
    </source>
</evidence>
<dbReference type="NCBIfam" id="TIGR00912">
    <property type="entry name" value="2A0309"/>
    <property type="match status" value="1"/>
</dbReference>
<protein>
    <submittedName>
        <fullName evidence="9">Endospore germination permease</fullName>
    </submittedName>
</protein>
<comment type="caution">
    <text evidence="9">The sequence shown here is derived from an EMBL/GenBank/DDBJ whole genome shotgun (WGS) entry which is preliminary data.</text>
</comment>
<feature type="transmembrane region" description="Helical" evidence="8">
    <location>
        <begin position="216"/>
        <end position="240"/>
    </location>
</feature>
<proteinExistence type="inferred from homology"/>
<keyword evidence="5 8" id="KW-0812">Transmembrane</keyword>
<feature type="transmembrane region" description="Helical" evidence="8">
    <location>
        <begin position="113"/>
        <end position="132"/>
    </location>
</feature>
<evidence type="ECO:0000256" key="5">
    <source>
        <dbReference type="ARBA" id="ARBA00022692"/>
    </source>
</evidence>
<dbReference type="RefSeq" id="WP_275473354.1">
    <property type="nucleotide sequence ID" value="NZ_CP162940.1"/>
</dbReference>
<comment type="similarity">
    <text evidence="2">Belongs to the amino acid-polyamine-organocation (APC) superfamily. Spore germination protein (SGP) (TC 2.A.3.9) family.</text>
</comment>
<accession>A0ABV5AJD5</accession>
<gene>
    <name evidence="9" type="ORF">KKP3000_001579</name>
</gene>
<dbReference type="Gene3D" id="1.20.1740.10">
    <property type="entry name" value="Amino acid/polyamine transporter I"/>
    <property type="match status" value="1"/>
</dbReference>
<evidence type="ECO:0000256" key="2">
    <source>
        <dbReference type="ARBA" id="ARBA00007998"/>
    </source>
</evidence>
<keyword evidence="7 8" id="KW-0472">Membrane</keyword>
<dbReference type="PANTHER" id="PTHR34975:SF2">
    <property type="entry name" value="SPORE GERMINATION PROTEIN A2"/>
    <property type="match status" value="1"/>
</dbReference>
<evidence type="ECO:0000256" key="8">
    <source>
        <dbReference type="SAM" id="Phobius"/>
    </source>
</evidence>
<feature type="transmembrane region" description="Helical" evidence="8">
    <location>
        <begin position="303"/>
        <end position="321"/>
    </location>
</feature>
<evidence type="ECO:0000256" key="1">
    <source>
        <dbReference type="ARBA" id="ARBA00004141"/>
    </source>
</evidence>
<keyword evidence="4" id="KW-0309">Germination</keyword>
<feature type="transmembrane region" description="Helical" evidence="8">
    <location>
        <begin position="7"/>
        <end position="25"/>
    </location>
</feature>
<sequence>MKISSVQIFWMMASMEIGMTVLLSMSPSIGDAKQDAWISMLIATSAVLLIVFIATKLSLLYPNQTLIQFSQIILGKWLGKIIVIPFFVMWYTVTGIILRQSSDFLHLALFRRTPLWAIILLALILMVYATYLGGIEGIGRCSEFLGPVIIIALTVVLVLSVKNMHWTRILPVYHDSGGAAILKGAISPFSFLGESVMITMLVGFMSKPQEALSRAMWGVGLACVFLIGTTLGVILTFGSLAAKMWYPFFDMVRYVSVMEFIQNIDAVIVVVWLCSVFIKLSLYTFIASYGTAQWLGVTNWRKLIWFVSLIVFILALVPANADVSSIDYPTKFWVPYVVPINMVGIPLLLLTVGTIRKKWAK</sequence>
<comment type="subcellular location">
    <subcellularLocation>
        <location evidence="1">Membrane</location>
        <topology evidence="1">Multi-pass membrane protein</topology>
    </subcellularLocation>
</comment>
<name>A0ABV5AJD5_9BACL</name>
<keyword evidence="10" id="KW-1185">Reference proteome</keyword>
<evidence type="ECO:0000256" key="6">
    <source>
        <dbReference type="ARBA" id="ARBA00022989"/>
    </source>
</evidence>
<feature type="transmembrane region" description="Helical" evidence="8">
    <location>
        <begin position="144"/>
        <end position="161"/>
    </location>
</feature>
<feature type="transmembrane region" description="Helical" evidence="8">
    <location>
        <begin position="73"/>
        <end position="93"/>
    </location>
</feature>
<keyword evidence="6 8" id="KW-1133">Transmembrane helix</keyword>
<reference evidence="9 10" key="1">
    <citation type="journal article" date="2024" name="Int. J. Mol. Sci.">
        <title>Exploration of Alicyclobacillus spp. Genome in Search of Antibiotic Resistance.</title>
        <authorList>
            <person name="Bucka-Kolendo J."/>
            <person name="Kiousi D.E."/>
            <person name="Dekowska A."/>
            <person name="Mikolajczuk-Szczyrba A."/>
            <person name="Karadedos D.M."/>
            <person name="Michael P."/>
            <person name="Galanis A."/>
            <person name="Sokolowska B."/>
        </authorList>
    </citation>
    <scope>NUCLEOTIDE SEQUENCE [LARGE SCALE GENOMIC DNA]</scope>
    <source>
        <strain evidence="9 10">KKP 3000</strain>
    </source>
</reference>
<dbReference type="Proteomes" id="UP001579974">
    <property type="component" value="Unassembled WGS sequence"/>
</dbReference>
<keyword evidence="3" id="KW-0813">Transport</keyword>
<evidence type="ECO:0000313" key="9">
    <source>
        <dbReference type="EMBL" id="MFB5192380.1"/>
    </source>
</evidence>
<feature type="transmembrane region" description="Helical" evidence="8">
    <location>
        <begin position="260"/>
        <end position="282"/>
    </location>
</feature>
<dbReference type="InterPro" id="IPR004761">
    <property type="entry name" value="Spore_GerAB"/>
</dbReference>
<feature type="transmembrane region" description="Helical" evidence="8">
    <location>
        <begin position="181"/>
        <end position="204"/>
    </location>
</feature>
<evidence type="ECO:0000256" key="4">
    <source>
        <dbReference type="ARBA" id="ARBA00022544"/>
    </source>
</evidence>
<dbReference type="Pfam" id="PF03845">
    <property type="entry name" value="Spore_permease"/>
    <property type="match status" value="1"/>
</dbReference>
<evidence type="ECO:0000256" key="7">
    <source>
        <dbReference type="ARBA" id="ARBA00023136"/>
    </source>
</evidence>
<feature type="transmembrane region" description="Helical" evidence="8">
    <location>
        <begin position="333"/>
        <end position="355"/>
    </location>
</feature>
<organism evidence="9 10">
    <name type="scientific">Alicyclobacillus fastidiosus</name>
    <dbReference type="NCBI Taxonomy" id="392011"/>
    <lineage>
        <taxon>Bacteria</taxon>
        <taxon>Bacillati</taxon>
        <taxon>Bacillota</taxon>
        <taxon>Bacilli</taxon>
        <taxon>Bacillales</taxon>
        <taxon>Alicyclobacillaceae</taxon>
        <taxon>Alicyclobacillus</taxon>
    </lineage>
</organism>